<name>A0A1Y6BYZ7_9PROT</name>
<dbReference type="InterPro" id="IPR010982">
    <property type="entry name" value="Lambda_DNA-bd_dom_sf"/>
</dbReference>
<dbReference type="AlphaFoldDB" id="A0A1Y6BYZ7"/>
<dbReference type="GO" id="GO:0003677">
    <property type="term" value="F:DNA binding"/>
    <property type="evidence" value="ECO:0007669"/>
    <property type="project" value="InterPro"/>
</dbReference>
<accession>A0A1Y6BYZ7</accession>
<reference evidence="1 2" key="1">
    <citation type="submission" date="2017-04" db="EMBL/GenBank/DDBJ databases">
        <authorList>
            <person name="Afonso C.L."/>
            <person name="Miller P.J."/>
            <person name="Scott M.A."/>
            <person name="Spackman E."/>
            <person name="Goraichik I."/>
            <person name="Dimitrov K.M."/>
            <person name="Suarez D.L."/>
            <person name="Swayne D.E."/>
        </authorList>
    </citation>
    <scope>NUCLEOTIDE SEQUENCE [LARGE SCALE GENOMIC DNA]</scope>
    <source>
        <strain evidence="1 2">USBA 355</strain>
    </source>
</reference>
<organism evidence="1 2">
    <name type="scientific">Tistlia consotensis USBA 355</name>
    <dbReference type="NCBI Taxonomy" id="560819"/>
    <lineage>
        <taxon>Bacteria</taxon>
        <taxon>Pseudomonadati</taxon>
        <taxon>Pseudomonadota</taxon>
        <taxon>Alphaproteobacteria</taxon>
        <taxon>Rhodospirillales</taxon>
        <taxon>Rhodovibrionaceae</taxon>
        <taxon>Tistlia</taxon>
    </lineage>
</organism>
<dbReference type="STRING" id="560819.SAMN05428998_109150"/>
<sequence>MPAPHQTSIGVRRALRGLGRDLKAARLKRRLPMKIVADRAFTTRQTLQKIEMGDPAVGVGIYAAVLNALGLLDRLADLAAPGSDEIGEGFIAENLPRRVRLPRNEA</sequence>
<dbReference type="RefSeq" id="WP_085123202.1">
    <property type="nucleotide sequence ID" value="NZ_FWZX01000009.1"/>
</dbReference>
<gene>
    <name evidence="1" type="ORF">SAMN05428998_109150</name>
</gene>
<dbReference type="InterPro" id="IPR001387">
    <property type="entry name" value="Cro/C1-type_HTH"/>
</dbReference>
<evidence type="ECO:0000313" key="2">
    <source>
        <dbReference type="Proteomes" id="UP000192917"/>
    </source>
</evidence>
<keyword evidence="2" id="KW-1185">Reference proteome</keyword>
<dbReference type="EMBL" id="FWZX01000009">
    <property type="protein sequence ID" value="SMF28132.1"/>
    <property type="molecule type" value="Genomic_DNA"/>
</dbReference>
<dbReference type="Gene3D" id="1.10.260.40">
    <property type="entry name" value="lambda repressor-like DNA-binding domains"/>
    <property type="match status" value="1"/>
</dbReference>
<dbReference type="CDD" id="cd00093">
    <property type="entry name" value="HTH_XRE"/>
    <property type="match status" value="1"/>
</dbReference>
<proteinExistence type="predicted"/>
<protein>
    <submittedName>
        <fullName evidence="1">Transcriptional regulator, XRE family</fullName>
    </submittedName>
</protein>
<dbReference type="Proteomes" id="UP000192917">
    <property type="component" value="Unassembled WGS sequence"/>
</dbReference>
<evidence type="ECO:0000313" key="1">
    <source>
        <dbReference type="EMBL" id="SMF28132.1"/>
    </source>
</evidence>
<dbReference type="SUPFAM" id="SSF47413">
    <property type="entry name" value="lambda repressor-like DNA-binding domains"/>
    <property type="match status" value="1"/>
</dbReference>